<proteinExistence type="predicted"/>
<keyword evidence="2" id="KW-1185">Reference proteome</keyword>
<dbReference type="EMBL" id="QOWE01000022">
    <property type="protein sequence ID" value="RCR67016.1"/>
    <property type="molecule type" value="Genomic_DNA"/>
</dbReference>
<dbReference type="OrthoDB" id="1062081at2"/>
<protein>
    <submittedName>
        <fullName evidence="1">Uncharacterized protein</fullName>
    </submittedName>
</protein>
<dbReference type="Proteomes" id="UP000253383">
    <property type="component" value="Unassembled WGS sequence"/>
</dbReference>
<evidence type="ECO:0000313" key="2">
    <source>
        <dbReference type="Proteomes" id="UP000253383"/>
    </source>
</evidence>
<dbReference type="RefSeq" id="WP_114408503.1">
    <property type="nucleotide sequence ID" value="NZ_QOWE01000022.1"/>
</dbReference>
<organism evidence="1 2">
    <name type="scientific">Larkinella punicea</name>
    <dbReference type="NCBI Taxonomy" id="2315727"/>
    <lineage>
        <taxon>Bacteria</taxon>
        <taxon>Pseudomonadati</taxon>
        <taxon>Bacteroidota</taxon>
        <taxon>Cytophagia</taxon>
        <taxon>Cytophagales</taxon>
        <taxon>Spirosomataceae</taxon>
        <taxon>Larkinella</taxon>
    </lineage>
</organism>
<comment type="caution">
    <text evidence="1">The sequence shown here is derived from an EMBL/GenBank/DDBJ whole genome shotgun (WGS) entry which is preliminary data.</text>
</comment>
<dbReference type="AlphaFoldDB" id="A0A368JIY2"/>
<accession>A0A368JIY2</accession>
<name>A0A368JIY2_9BACT</name>
<gene>
    <name evidence="1" type="ORF">DUE52_23450</name>
</gene>
<sequence>MNEVCSFLFKEELNDVLLRKHAIIPNKNGVFKKYDELYLDKIKDNTLIEILSLLKVDWKDLLLHQKVNFGRYQVKEQRDIASKITERIKILKVYDKDSILAISMLSEWFEANPALGKSLFADLYNNRAELFLNTIEDKESLYKVMRAKTDLSKIAELAEAIESNPKIFENIDELKLFFKTSNISSLEDLKNKFQLIINNVNVSKQIELTKELLASLGISNDEDLNSAFGDLNISNQFIHSSKPSLEMFHYAQSIIKRAKNNIIDHLASLQNYDCTEIDELATTVIGGIKKDGLFINIVIRPSDNGEVILYYSSEKDSLYYDNAELWIDNGRDLPRQLTLGEILKTIGINRIPV</sequence>
<evidence type="ECO:0000313" key="1">
    <source>
        <dbReference type="EMBL" id="RCR67016.1"/>
    </source>
</evidence>
<reference evidence="1 2" key="1">
    <citation type="submission" date="2018-07" db="EMBL/GenBank/DDBJ databases">
        <title>Genome analysis of Larkinella rosea.</title>
        <authorList>
            <person name="Zhou Z."/>
            <person name="Wang G."/>
        </authorList>
    </citation>
    <scope>NUCLEOTIDE SEQUENCE [LARGE SCALE GENOMIC DNA]</scope>
    <source>
        <strain evidence="2">zzj9</strain>
    </source>
</reference>